<comment type="caution">
    <text evidence="9">The sequence shown here is derived from an EMBL/GenBank/DDBJ whole genome shotgun (WGS) entry which is preliminary data.</text>
</comment>
<feature type="transmembrane region" description="Helical" evidence="8">
    <location>
        <begin position="176"/>
        <end position="194"/>
    </location>
</feature>
<feature type="transmembrane region" description="Helical" evidence="8">
    <location>
        <begin position="248"/>
        <end position="265"/>
    </location>
</feature>
<feature type="transmembrane region" description="Helical" evidence="8">
    <location>
        <begin position="271"/>
        <end position="290"/>
    </location>
</feature>
<feature type="transmembrane region" description="Helical" evidence="8">
    <location>
        <begin position="82"/>
        <end position="106"/>
    </location>
</feature>
<evidence type="ECO:0000256" key="4">
    <source>
        <dbReference type="ARBA" id="ARBA00022692"/>
    </source>
</evidence>
<evidence type="ECO:0000313" key="10">
    <source>
        <dbReference type="Proteomes" id="UP000029868"/>
    </source>
</evidence>
<evidence type="ECO:0000313" key="9">
    <source>
        <dbReference type="EMBL" id="KGJ90701.1"/>
    </source>
</evidence>
<dbReference type="GO" id="GO:0005886">
    <property type="term" value="C:plasma membrane"/>
    <property type="evidence" value="ECO:0007669"/>
    <property type="project" value="UniProtKB-SubCell"/>
</dbReference>
<evidence type="ECO:0000256" key="3">
    <source>
        <dbReference type="ARBA" id="ARBA00022475"/>
    </source>
</evidence>
<dbReference type="OrthoDB" id="279428at2"/>
<dbReference type="Pfam" id="PF03253">
    <property type="entry name" value="UT"/>
    <property type="match status" value="1"/>
</dbReference>
<comment type="similarity">
    <text evidence="2">Belongs to the urea transporter family.</text>
</comment>
<accession>A0A099KJY4</accession>
<dbReference type="PANTHER" id="PTHR10464">
    <property type="entry name" value="UREA TRANSPORTER"/>
    <property type="match status" value="1"/>
</dbReference>
<dbReference type="InterPro" id="IPR029020">
    <property type="entry name" value="Ammonium/urea_transptr"/>
</dbReference>
<dbReference type="Gene3D" id="1.10.3430.10">
    <property type="entry name" value="Ammonium transporter AmtB like domains"/>
    <property type="match status" value="1"/>
</dbReference>
<dbReference type="AlphaFoldDB" id="A0A099KJY4"/>
<evidence type="ECO:0000256" key="8">
    <source>
        <dbReference type="SAM" id="Phobius"/>
    </source>
</evidence>
<keyword evidence="5 8" id="KW-1133">Transmembrane helix</keyword>
<dbReference type="PIRSF" id="PIRSF016502">
    <property type="entry name" value="Urea_transporter"/>
    <property type="match status" value="1"/>
</dbReference>
<reference evidence="9 10" key="1">
    <citation type="submission" date="2014-08" db="EMBL/GenBank/DDBJ databases">
        <title>Genomic and Phenotypic Diversity of Colwellia psychrerythraea strains from Disparate Marine Basins.</title>
        <authorList>
            <person name="Techtmann S.M."/>
            <person name="Stelling S.C."/>
            <person name="Utturkar S.M."/>
            <person name="Alshibli N."/>
            <person name="Harris A."/>
            <person name="Brown S.D."/>
            <person name="Hazen T.C."/>
        </authorList>
    </citation>
    <scope>NUCLEOTIDE SEQUENCE [LARGE SCALE GENOMIC DNA]</scope>
    <source>
        <strain evidence="9 10">GAB14E</strain>
    </source>
</reference>
<evidence type="ECO:0000256" key="7">
    <source>
        <dbReference type="PIRSR" id="PIRSR016502-1"/>
    </source>
</evidence>
<dbReference type="PANTHER" id="PTHR10464:SF4">
    <property type="entry name" value="UREA TRANSPORTER"/>
    <property type="match status" value="1"/>
</dbReference>
<evidence type="ECO:0000256" key="6">
    <source>
        <dbReference type="ARBA" id="ARBA00023136"/>
    </source>
</evidence>
<comment type="subcellular location">
    <subcellularLocation>
        <location evidence="1">Cell membrane</location>
        <topology evidence="1">Multi-pass membrane protein</topology>
    </subcellularLocation>
</comment>
<feature type="site" description="Important for channel permeability" evidence="7">
    <location>
        <position position="274"/>
    </location>
</feature>
<keyword evidence="4 8" id="KW-0812">Transmembrane</keyword>
<name>A0A099KJY4_COLPS</name>
<feature type="transmembrane region" description="Helical" evidence="8">
    <location>
        <begin position="199"/>
        <end position="218"/>
    </location>
</feature>
<dbReference type="PATRIC" id="fig|28229.3.peg.3425"/>
<keyword evidence="3" id="KW-1003">Cell membrane</keyword>
<dbReference type="Proteomes" id="UP000029868">
    <property type="component" value="Unassembled WGS sequence"/>
</dbReference>
<protein>
    <submittedName>
        <fullName evidence="9">Urea transporter</fullName>
    </submittedName>
</protein>
<evidence type="ECO:0000256" key="1">
    <source>
        <dbReference type="ARBA" id="ARBA00004651"/>
    </source>
</evidence>
<feature type="transmembrane region" description="Helical" evidence="8">
    <location>
        <begin position="224"/>
        <end position="241"/>
    </location>
</feature>
<gene>
    <name evidence="9" type="ORF">GAB14E_3507</name>
</gene>
<dbReference type="RefSeq" id="WP_052093891.1">
    <property type="nucleotide sequence ID" value="NZ_JQEC01000045.1"/>
</dbReference>
<evidence type="ECO:0000256" key="5">
    <source>
        <dbReference type="ARBA" id="ARBA00022989"/>
    </source>
</evidence>
<dbReference type="GO" id="GO:0015204">
    <property type="term" value="F:urea transmembrane transporter activity"/>
    <property type="evidence" value="ECO:0007669"/>
    <property type="project" value="InterPro"/>
</dbReference>
<sequence>MTFPFEHFYKSFLRSCGQVMLQGNAITGLLFLLGIALNSTTMLLGITLAIISALAVAKLWQFDLTVVQDGLYGFNAALVGVAVFYFLPVSFFSTLMVIFGGAFSTVLMHFTLTRMARIPAFTTPFILSTWLILLFIEYTELTIIVSHSLDEGYFGGNNTATVIDYFQASMRGIGQVMLQGYWLSGLFFFCALFIHARKVAAWALFGSFTSLLIATGLNFPQEKIIMGLYGFNSCLVAIALSDRYPAKPWLITLAVLVSVLLTRLFELLTLPALTAPFVITTLLCIGLVNLKNFYDAKRSAKNLLF</sequence>
<keyword evidence="6 8" id="KW-0472">Membrane</keyword>
<dbReference type="EMBL" id="JQEC01000045">
    <property type="protein sequence ID" value="KGJ90701.1"/>
    <property type="molecule type" value="Genomic_DNA"/>
</dbReference>
<dbReference type="InterPro" id="IPR004937">
    <property type="entry name" value="Urea_transporter"/>
</dbReference>
<organism evidence="9 10">
    <name type="scientific">Colwellia psychrerythraea</name>
    <name type="common">Vibrio psychroerythus</name>
    <dbReference type="NCBI Taxonomy" id="28229"/>
    <lineage>
        <taxon>Bacteria</taxon>
        <taxon>Pseudomonadati</taxon>
        <taxon>Pseudomonadota</taxon>
        <taxon>Gammaproteobacteria</taxon>
        <taxon>Alteromonadales</taxon>
        <taxon>Colwelliaceae</taxon>
        <taxon>Colwellia</taxon>
    </lineage>
</organism>
<feature type="transmembrane region" description="Helical" evidence="8">
    <location>
        <begin position="118"/>
        <end position="136"/>
    </location>
</feature>
<proteinExistence type="inferred from homology"/>
<evidence type="ECO:0000256" key="2">
    <source>
        <dbReference type="ARBA" id="ARBA00005914"/>
    </source>
</evidence>